<dbReference type="OrthoDB" id="2841294at2759"/>
<accession>A0A409VWN5</accession>
<dbReference type="EMBL" id="NHYE01005532">
    <property type="protein sequence ID" value="PPQ70682.1"/>
    <property type="molecule type" value="Genomic_DNA"/>
</dbReference>
<feature type="chain" id="PRO_5019345569" evidence="1">
    <location>
        <begin position="17"/>
        <end position="342"/>
    </location>
</feature>
<gene>
    <name evidence="2" type="ORF">CVT26_014621</name>
</gene>
<dbReference type="InParanoid" id="A0A409VWN5"/>
<organism evidence="2 3">
    <name type="scientific">Gymnopilus dilepis</name>
    <dbReference type="NCBI Taxonomy" id="231916"/>
    <lineage>
        <taxon>Eukaryota</taxon>
        <taxon>Fungi</taxon>
        <taxon>Dikarya</taxon>
        <taxon>Basidiomycota</taxon>
        <taxon>Agaricomycotina</taxon>
        <taxon>Agaricomycetes</taxon>
        <taxon>Agaricomycetidae</taxon>
        <taxon>Agaricales</taxon>
        <taxon>Agaricineae</taxon>
        <taxon>Hymenogastraceae</taxon>
        <taxon>Gymnopilus</taxon>
    </lineage>
</organism>
<proteinExistence type="predicted"/>
<evidence type="ECO:0000313" key="3">
    <source>
        <dbReference type="Proteomes" id="UP000284706"/>
    </source>
</evidence>
<evidence type="ECO:0000313" key="2">
    <source>
        <dbReference type="EMBL" id="PPQ70682.1"/>
    </source>
</evidence>
<protein>
    <submittedName>
        <fullName evidence="2">Uncharacterized protein</fullName>
    </submittedName>
</protein>
<dbReference type="AlphaFoldDB" id="A0A409VWN5"/>
<comment type="caution">
    <text evidence="2">The sequence shown here is derived from an EMBL/GenBank/DDBJ whole genome shotgun (WGS) entry which is preliminary data.</text>
</comment>
<feature type="signal peptide" evidence="1">
    <location>
        <begin position="1"/>
        <end position="16"/>
    </location>
</feature>
<name>A0A409VWN5_9AGAR</name>
<dbReference type="Proteomes" id="UP000284706">
    <property type="component" value="Unassembled WGS sequence"/>
</dbReference>
<reference evidence="2 3" key="1">
    <citation type="journal article" date="2018" name="Evol. Lett.">
        <title>Horizontal gene cluster transfer increased hallucinogenic mushroom diversity.</title>
        <authorList>
            <person name="Reynolds H.T."/>
            <person name="Vijayakumar V."/>
            <person name="Gluck-Thaler E."/>
            <person name="Korotkin H.B."/>
            <person name="Matheny P.B."/>
            <person name="Slot J.C."/>
        </authorList>
    </citation>
    <scope>NUCLEOTIDE SEQUENCE [LARGE SCALE GENOMIC DNA]</scope>
    <source>
        <strain evidence="2 3">SRW20</strain>
    </source>
</reference>
<sequence>MKLFCVLASIISVAVCQVNIGAPQPGAILARGQQFTVQLIEAPSVTPADGIQEVDYFVGIISCGSSACPSPSVNLGNLLFIGPYQPQGIIGSPPFPHTFQNLSLTVPPNLPTGAAALQVQRVIFAASPVRFPFLNADRPRTDGMNREKPMRALNTGMFRFRYLPNLIGLNAAPRNIIVQQWFQIGLNHKMKSFCIVASLLAIAAGQVDIGAPREGDTLVAGQEYAVQFIEAPSVTYADEIRQIGFFVGIASCGSSLSTCPSPSTSGLGNLLYVGKYEQTGILGIPPLPFTYQNVTLTIPPDWPSGIAVLQVQRILFTASPGIANASVGYGSIGLQIENVSTI</sequence>
<evidence type="ECO:0000256" key="1">
    <source>
        <dbReference type="SAM" id="SignalP"/>
    </source>
</evidence>
<keyword evidence="3" id="KW-1185">Reference proteome</keyword>
<keyword evidence="1" id="KW-0732">Signal</keyword>